<dbReference type="EMBL" id="QJKJ01011399">
    <property type="protein sequence ID" value="RDX71276.1"/>
    <property type="molecule type" value="Genomic_DNA"/>
</dbReference>
<evidence type="ECO:0000313" key="2">
    <source>
        <dbReference type="Proteomes" id="UP000257109"/>
    </source>
</evidence>
<gene>
    <name evidence="1" type="ORF">CR513_49403</name>
</gene>
<comment type="caution">
    <text evidence="1">The sequence shown here is derived from an EMBL/GenBank/DDBJ whole genome shotgun (WGS) entry which is preliminary data.</text>
</comment>
<accession>A0A371EZ21</accession>
<protein>
    <submittedName>
        <fullName evidence="1">Uncharacterized protein</fullName>
    </submittedName>
</protein>
<organism evidence="1 2">
    <name type="scientific">Mucuna pruriens</name>
    <name type="common">Velvet bean</name>
    <name type="synonym">Dolichos pruriens</name>
    <dbReference type="NCBI Taxonomy" id="157652"/>
    <lineage>
        <taxon>Eukaryota</taxon>
        <taxon>Viridiplantae</taxon>
        <taxon>Streptophyta</taxon>
        <taxon>Embryophyta</taxon>
        <taxon>Tracheophyta</taxon>
        <taxon>Spermatophyta</taxon>
        <taxon>Magnoliopsida</taxon>
        <taxon>eudicotyledons</taxon>
        <taxon>Gunneridae</taxon>
        <taxon>Pentapetalae</taxon>
        <taxon>rosids</taxon>
        <taxon>fabids</taxon>
        <taxon>Fabales</taxon>
        <taxon>Fabaceae</taxon>
        <taxon>Papilionoideae</taxon>
        <taxon>50 kb inversion clade</taxon>
        <taxon>NPAAA clade</taxon>
        <taxon>indigoferoid/millettioid clade</taxon>
        <taxon>Phaseoleae</taxon>
        <taxon>Mucuna</taxon>
    </lineage>
</organism>
<name>A0A371EZ21_MUCPR</name>
<evidence type="ECO:0000313" key="1">
    <source>
        <dbReference type="EMBL" id="RDX71276.1"/>
    </source>
</evidence>
<feature type="non-terminal residue" evidence="1">
    <location>
        <position position="360"/>
    </location>
</feature>
<sequence length="360" mass="40871">MLYRLRNTRSKEVDNNSSVRSNFVSDSVNSTYTSNPTNGFDFSDFSSFDTNYDTNFTVNISHHGLDKMENNDRTLKELATSDVMYQPWCIQYSQLEQAQYELKSGLIHLLPKFHGLTINKKSKLIWQVEFGVPSHPSRDQRCPGQMKSSRPTEVVPAKRVPLLVHLLANSVFACQLRLHVPTTTSRLCLHVPILSLCAKFTLSIRIRPGSKTDSSPTIPTHFHLGNTCSRIAPPFMFSGLLRLTLHLCHDDCRGRLSSPFHVSILHFMYHSKGKTQQCDFRGSTAFRVRNLATVTSNQRSENNIDELTSFVRQQAAGQHHNRPLVQECCMCGSVGNLTNACLVLQEIELQRYQAPPFRQQ</sequence>
<reference evidence="1" key="1">
    <citation type="submission" date="2018-05" db="EMBL/GenBank/DDBJ databases">
        <title>Draft genome of Mucuna pruriens seed.</title>
        <authorList>
            <person name="Nnadi N.E."/>
            <person name="Vos R."/>
            <person name="Hasami M.H."/>
            <person name="Devisetty U.K."/>
            <person name="Aguiy J.C."/>
        </authorList>
    </citation>
    <scope>NUCLEOTIDE SEQUENCE [LARGE SCALE GENOMIC DNA]</scope>
    <source>
        <strain evidence="1">JCA_2017</strain>
    </source>
</reference>
<keyword evidence="2" id="KW-1185">Reference proteome</keyword>
<proteinExistence type="predicted"/>
<dbReference type="AlphaFoldDB" id="A0A371EZ21"/>
<dbReference type="OrthoDB" id="1689420at2759"/>
<dbReference type="Proteomes" id="UP000257109">
    <property type="component" value="Unassembled WGS sequence"/>
</dbReference>